<feature type="compositionally biased region" description="Basic residues" evidence="1">
    <location>
        <begin position="33"/>
        <end position="50"/>
    </location>
</feature>
<dbReference type="AlphaFoldDB" id="A0A813L2P3"/>
<evidence type="ECO:0000313" key="2">
    <source>
        <dbReference type="EMBL" id="CAE8718609.1"/>
    </source>
</evidence>
<sequence>ADSISSEWTTESEGENAAPAPQLDSRGLLAEKAKRKRKIRAWRLRHRVRRLTAGDSSSSDSESSGHSSSSTSRGSSSSTSGGEVGSQKRQRQTVLKSWQPQKANGVEVD</sequence>
<feature type="compositionally biased region" description="Low complexity" evidence="1">
    <location>
        <begin position="54"/>
        <end position="81"/>
    </location>
</feature>
<feature type="non-terminal residue" evidence="2">
    <location>
        <position position="109"/>
    </location>
</feature>
<name>A0A813L2P3_POLGL</name>
<feature type="non-terminal residue" evidence="2">
    <location>
        <position position="1"/>
    </location>
</feature>
<dbReference type="Proteomes" id="UP000626109">
    <property type="component" value="Unassembled WGS sequence"/>
</dbReference>
<comment type="caution">
    <text evidence="2">The sequence shown here is derived from an EMBL/GenBank/DDBJ whole genome shotgun (WGS) entry which is preliminary data.</text>
</comment>
<protein>
    <submittedName>
        <fullName evidence="2">Uncharacterized protein</fullName>
    </submittedName>
</protein>
<evidence type="ECO:0000313" key="3">
    <source>
        <dbReference type="Proteomes" id="UP000626109"/>
    </source>
</evidence>
<feature type="compositionally biased region" description="Polar residues" evidence="1">
    <location>
        <begin position="92"/>
        <end position="102"/>
    </location>
</feature>
<reference evidence="2" key="1">
    <citation type="submission" date="2021-02" db="EMBL/GenBank/DDBJ databases">
        <authorList>
            <person name="Dougan E. K."/>
            <person name="Rhodes N."/>
            <person name="Thang M."/>
            <person name="Chan C."/>
        </authorList>
    </citation>
    <scope>NUCLEOTIDE SEQUENCE</scope>
</reference>
<accession>A0A813L2P3</accession>
<organism evidence="2 3">
    <name type="scientific">Polarella glacialis</name>
    <name type="common">Dinoflagellate</name>
    <dbReference type="NCBI Taxonomy" id="89957"/>
    <lineage>
        <taxon>Eukaryota</taxon>
        <taxon>Sar</taxon>
        <taxon>Alveolata</taxon>
        <taxon>Dinophyceae</taxon>
        <taxon>Suessiales</taxon>
        <taxon>Suessiaceae</taxon>
        <taxon>Polarella</taxon>
    </lineage>
</organism>
<proteinExistence type="predicted"/>
<evidence type="ECO:0000256" key="1">
    <source>
        <dbReference type="SAM" id="MobiDB-lite"/>
    </source>
</evidence>
<feature type="compositionally biased region" description="Polar residues" evidence="1">
    <location>
        <begin position="1"/>
        <end position="11"/>
    </location>
</feature>
<feature type="region of interest" description="Disordered" evidence="1">
    <location>
        <begin position="1"/>
        <end position="109"/>
    </location>
</feature>
<dbReference type="EMBL" id="CAJNNW010033390">
    <property type="protein sequence ID" value="CAE8718609.1"/>
    <property type="molecule type" value="Genomic_DNA"/>
</dbReference>
<gene>
    <name evidence="2" type="ORF">PGLA2088_LOCUS40168</name>
</gene>